<dbReference type="InterPro" id="IPR027417">
    <property type="entry name" value="P-loop_NTPase"/>
</dbReference>
<evidence type="ECO:0000256" key="4">
    <source>
        <dbReference type="ARBA" id="ARBA00022741"/>
    </source>
</evidence>
<dbReference type="FunFam" id="3.40.50.300:FF:000319">
    <property type="entry name" value="DNA repair protein RecN"/>
    <property type="match status" value="1"/>
</dbReference>
<dbReference type="NCBIfam" id="TIGR00634">
    <property type="entry name" value="recN"/>
    <property type="match status" value="1"/>
</dbReference>
<dbReference type="EMBL" id="QNRT01000002">
    <property type="protein sequence ID" value="RBP50821.1"/>
    <property type="molecule type" value="Genomic_DNA"/>
</dbReference>
<dbReference type="SUPFAM" id="SSF52540">
    <property type="entry name" value="P-loop containing nucleoside triphosphate hydrolases"/>
    <property type="match status" value="1"/>
</dbReference>
<comment type="function">
    <text evidence="1 9">May be involved in recombinational repair of damaged DNA.</text>
</comment>
<dbReference type="RefSeq" id="WP_113953640.1">
    <property type="nucleotide sequence ID" value="NZ_QNRT01000002.1"/>
</dbReference>
<dbReference type="InterPro" id="IPR003395">
    <property type="entry name" value="RecF/RecN/SMC_N"/>
</dbReference>
<dbReference type="PIRSF" id="PIRSF003128">
    <property type="entry name" value="RecN"/>
    <property type="match status" value="1"/>
</dbReference>
<evidence type="ECO:0000256" key="3">
    <source>
        <dbReference type="ARBA" id="ARBA00021315"/>
    </source>
</evidence>
<keyword evidence="5 9" id="KW-0227">DNA damage</keyword>
<sequence length="561" mass="62749">MALRELTIRNFAIIKHLEIEIDDGLTVVTGETGAGKSILLDALDLLLGSRAENEMIRHGEEQCEITAIFEIKGLTEVQEWLSEHDLSGDDEGLCLIRRVLRKSKPTKCYINDQPTTLASLRELGYLLVDLHGQHEHQALSRSADQRRVLDQFSGHGDAIKVMAKLASKIRRLEKELGSTTQVRSDNADRIELIEFQVSELDEANVVEGEFEELEIEYTRLNNSQELIDGIELAIDSLFENESSNLTSELGRQIHSLSDLQEFDPSITPVNDLLNTALVQIEEAQSLLNAVRSKIDQDPERLREIEQRRDTIINLARKHRCRESELPGRHQALHVELEELKDSSSQPEKLQRKIKEAKASYFKIAQAISEKRQLVAEQLSEEITRQMQDLGMRGGELAIVVEPQISDDIVVTDHGIDHIEFMVSTNHGMPLKSLNKTASGGELSRISLAIQVITSQKLDTPTMIFDEVDVGVGGRVAQIVGSRLRDLGKHAQVICITHLPQVASQGQQHIFIDKVTTDSETYSNLVKLDADGRTTEIARMLGGEVITERTRAHAQEMLAAAN</sequence>
<organism evidence="12 13">
    <name type="scientific">Arenicella xantha</name>
    <dbReference type="NCBI Taxonomy" id="644221"/>
    <lineage>
        <taxon>Bacteria</taxon>
        <taxon>Pseudomonadati</taxon>
        <taxon>Pseudomonadota</taxon>
        <taxon>Gammaproteobacteria</taxon>
        <taxon>Arenicellales</taxon>
        <taxon>Arenicellaceae</taxon>
        <taxon>Arenicella</taxon>
    </lineage>
</organism>
<evidence type="ECO:0000313" key="12">
    <source>
        <dbReference type="EMBL" id="RBP50821.1"/>
    </source>
</evidence>
<accession>A0A395JJF5</accession>
<evidence type="ECO:0000256" key="10">
    <source>
        <dbReference type="SAM" id="Coils"/>
    </source>
</evidence>
<proteinExistence type="inferred from homology"/>
<keyword evidence="4" id="KW-0547">Nucleotide-binding</keyword>
<evidence type="ECO:0000259" key="11">
    <source>
        <dbReference type="Pfam" id="PF02463"/>
    </source>
</evidence>
<evidence type="ECO:0000256" key="8">
    <source>
        <dbReference type="ARBA" id="ARBA00033408"/>
    </source>
</evidence>
<comment type="similarity">
    <text evidence="2 9">Belongs to the RecN family.</text>
</comment>
<dbReference type="GO" id="GO:0006281">
    <property type="term" value="P:DNA repair"/>
    <property type="evidence" value="ECO:0007669"/>
    <property type="project" value="UniProtKB-KW"/>
</dbReference>
<protein>
    <recommendedName>
        <fullName evidence="3 9">DNA repair protein RecN</fullName>
    </recommendedName>
    <alternativeName>
        <fullName evidence="8 9">Recombination protein N</fullName>
    </alternativeName>
</protein>
<dbReference type="GO" id="GO:0009432">
    <property type="term" value="P:SOS response"/>
    <property type="evidence" value="ECO:0007669"/>
    <property type="project" value="TreeGrafter"/>
</dbReference>
<dbReference type="Gene3D" id="3.40.50.300">
    <property type="entry name" value="P-loop containing nucleotide triphosphate hydrolases"/>
    <property type="match status" value="2"/>
</dbReference>
<name>A0A395JJF5_9GAMM</name>
<dbReference type="InParanoid" id="A0A395JJF5"/>
<dbReference type="AlphaFoldDB" id="A0A395JJF5"/>
<dbReference type="Pfam" id="PF02463">
    <property type="entry name" value="SMC_N"/>
    <property type="match status" value="1"/>
</dbReference>
<evidence type="ECO:0000256" key="7">
    <source>
        <dbReference type="ARBA" id="ARBA00023204"/>
    </source>
</evidence>
<evidence type="ECO:0000256" key="5">
    <source>
        <dbReference type="ARBA" id="ARBA00022763"/>
    </source>
</evidence>
<keyword evidence="13" id="KW-1185">Reference proteome</keyword>
<feature type="domain" description="RecF/RecN/SMC N-terminal" evidence="11">
    <location>
        <begin position="3"/>
        <end position="513"/>
    </location>
</feature>
<dbReference type="PANTHER" id="PTHR11059:SF0">
    <property type="entry name" value="DNA REPAIR PROTEIN RECN"/>
    <property type="match status" value="1"/>
</dbReference>
<dbReference type="GO" id="GO:0043590">
    <property type="term" value="C:bacterial nucleoid"/>
    <property type="evidence" value="ECO:0007669"/>
    <property type="project" value="TreeGrafter"/>
</dbReference>
<dbReference type="GO" id="GO:0005524">
    <property type="term" value="F:ATP binding"/>
    <property type="evidence" value="ECO:0007669"/>
    <property type="project" value="UniProtKB-KW"/>
</dbReference>
<dbReference type="FunCoup" id="A0A395JJF5">
    <property type="interactions" value="458"/>
</dbReference>
<dbReference type="InterPro" id="IPR004604">
    <property type="entry name" value="DNA_recomb/repair_RecN"/>
</dbReference>
<evidence type="ECO:0000256" key="9">
    <source>
        <dbReference type="PIRNR" id="PIRNR003128"/>
    </source>
</evidence>
<dbReference type="PANTHER" id="PTHR11059">
    <property type="entry name" value="DNA REPAIR PROTEIN RECN"/>
    <property type="match status" value="1"/>
</dbReference>
<dbReference type="FunFam" id="3.40.50.300:FF:000356">
    <property type="entry name" value="DNA repair protein RecN"/>
    <property type="match status" value="1"/>
</dbReference>
<evidence type="ECO:0000313" key="13">
    <source>
        <dbReference type="Proteomes" id="UP000253083"/>
    </source>
</evidence>
<dbReference type="Proteomes" id="UP000253083">
    <property type="component" value="Unassembled WGS sequence"/>
</dbReference>
<keyword evidence="10" id="KW-0175">Coiled coil</keyword>
<dbReference type="CDD" id="cd03241">
    <property type="entry name" value="ABC_RecN"/>
    <property type="match status" value="2"/>
</dbReference>
<dbReference type="NCBIfam" id="NF008121">
    <property type="entry name" value="PRK10869.1"/>
    <property type="match status" value="1"/>
</dbReference>
<feature type="coiled-coil region" evidence="10">
    <location>
        <begin position="162"/>
        <end position="223"/>
    </location>
</feature>
<dbReference type="GO" id="GO:0006310">
    <property type="term" value="P:DNA recombination"/>
    <property type="evidence" value="ECO:0007669"/>
    <property type="project" value="InterPro"/>
</dbReference>
<gene>
    <name evidence="12" type="ORF">DFR28_102237</name>
</gene>
<evidence type="ECO:0000256" key="6">
    <source>
        <dbReference type="ARBA" id="ARBA00022840"/>
    </source>
</evidence>
<reference evidence="12 13" key="1">
    <citation type="submission" date="2018-06" db="EMBL/GenBank/DDBJ databases">
        <title>Genomic Encyclopedia of Type Strains, Phase IV (KMG-IV): sequencing the most valuable type-strain genomes for metagenomic binning, comparative biology and taxonomic classification.</title>
        <authorList>
            <person name="Goeker M."/>
        </authorList>
    </citation>
    <scope>NUCLEOTIDE SEQUENCE [LARGE SCALE GENOMIC DNA]</scope>
    <source>
        <strain evidence="12 13">DSM 24032</strain>
    </source>
</reference>
<keyword evidence="6" id="KW-0067">ATP-binding</keyword>
<evidence type="ECO:0000256" key="1">
    <source>
        <dbReference type="ARBA" id="ARBA00003618"/>
    </source>
</evidence>
<dbReference type="OrthoDB" id="9806954at2"/>
<comment type="caution">
    <text evidence="12">The sequence shown here is derived from an EMBL/GenBank/DDBJ whole genome shotgun (WGS) entry which is preliminary data.</text>
</comment>
<keyword evidence="7 9" id="KW-0234">DNA repair</keyword>
<evidence type="ECO:0000256" key="2">
    <source>
        <dbReference type="ARBA" id="ARBA00009441"/>
    </source>
</evidence>